<keyword evidence="6" id="KW-0282">Flagellum</keyword>
<dbReference type="InterPro" id="IPR001624">
    <property type="entry name" value="FliE"/>
</dbReference>
<evidence type="ECO:0000256" key="3">
    <source>
        <dbReference type="ARBA" id="ARBA00023143"/>
    </source>
</evidence>
<evidence type="ECO:0000313" key="6">
    <source>
        <dbReference type="EMBL" id="MEB3101168.1"/>
    </source>
</evidence>
<dbReference type="PANTHER" id="PTHR34653:SF1">
    <property type="entry name" value="FLAGELLAR HOOK-BASAL BODY COMPLEX PROTEIN FLIE"/>
    <property type="match status" value="1"/>
</dbReference>
<comment type="similarity">
    <text evidence="2 4">Belongs to the FliE family.</text>
</comment>
<dbReference type="EMBL" id="JAYJLD010000006">
    <property type="protein sequence ID" value="MEB3101168.1"/>
    <property type="molecule type" value="Genomic_DNA"/>
</dbReference>
<reference evidence="6" key="1">
    <citation type="submission" date="2023-12" db="EMBL/GenBank/DDBJ databases">
        <title>Fervidustalea candida gen. nov., sp. nov., a novel member of the family Paenibacillaceae isolated from a geothermal area.</title>
        <authorList>
            <person name="Li W.-J."/>
            <person name="Jiao J.-Y."/>
            <person name="Chen Y."/>
        </authorList>
    </citation>
    <scope>NUCLEOTIDE SEQUENCE</scope>
    <source>
        <strain evidence="6">SYSU GA230002</strain>
    </source>
</reference>
<dbReference type="PRINTS" id="PR01006">
    <property type="entry name" value="FLGHOOKFLIE"/>
</dbReference>
<keyword evidence="7" id="KW-1185">Reference proteome</keyword>
<evidence type="ECO:0000256" key="1">
    <source>
        <dbReference type="ARBA" id="ARBA00004117"/>
    </source>
</evidence>
<keyword evidence="6" id="KW-0969">Cilium</keyword>
<proteinExistence type="inferred from homology"/>
<dbReference type="RefSeq" id="WP_371753285.1">
    <property type="nucleotide sequence ID" value="NZ_JAYJLD010000006.1"/>
</dbReference>
<comment type="caution">
    <text evidence="6">The sequence shown here is derived from an EMBL/GenBank/DDBJ whole genome shotgun (WGS) entry which is preliminary data.</text>
</comment>
<dbReference type="NCBIfam" id="TIGR00205">
    <property type="entry name" value="fliE"/>
    <property type="match status" value="1"/>
</dbReference>
<evidence type="ECO:0000256" key="5">
    <source>
        <dbReference type="NCBIfam" id="TIGR00205"/>
    </source>
</evidence>
<comment type="subcellular location">
    <subcellularLocation>
        <location evidence="1 4">Bacterial flagellum basal body</location>
    </subcellularLocation>
</comment>
<dbReference type="HAMAP" id="MF_00724">
    <property type="entry name" value="FliE"/>
    <property type="match status" value="1"/>
</dbReference>
<evidence type="ECO:0000256" key="4">
    <source>
        <dbReference type="HAMAP-Rule" id="MF_00724"/>
    </source>
</evidence>
<evidence type="ECO:0000256" key="2">
    <source>
        <dbReference type="ARBA" id="ARBA00009272"/>
    </source>
</evidence>
<sequence>MIDITSIPSLKTANIGTKVNASGSGAGTDVSKQFGDFLNQAITKLNDQQTTVQQLTERFATGDLQDVHQLLIASEKASLGLELAVQVRNKAIEAYQEIMRMQI</sequence>
<protein>
    <recommendedName>
        <fullName evidence="4 5">Flagellar hook-basal body complex protein FliE</fullName>
    </recommendedName>
</protein>
<gene>
    <name evidence="4 6" type="primary">fliE</name>
    <name evidence="6" type="ORF">VF724_05770</name>
</gene>
<organism evidence="6 7">
    <name type="scientific">Ferviditalea candida</name>
    <dbReference type="NCBI Taxonomy" id="3108399"/>
    <lineage>
        <taxon>Bacteria</taxon>
        <taxon>Bacillati</taxon>
        <taxon>Bacillota</taxon>
        <taxon>Bacilli</taxon>
        <taxon>Bacillales</taxon>
        <taxon>Paenibacillaceae</taxon>
        <taxon>Ferviditalea</taxon>
    </lineage>
</organism>
<keyword evidence="3 4" id="KW-0975">Bacterial flagellum</keyword>
<dbReference type="Proteomes" id="UP001310386">
    <property type="component" value="Unassembled WGS sequence"/>
</dbReference>
<dbReference type="Pfam" id="PF02049">
    <property type="entry name" value="FliE"/>
    <property type="match status" value="1"/>
</dbReference>
<evidence type="ECO:0000313" key="7">
    <source>
        <dbReference type="Proteomes" id="UP001310386"/>
    </source>
</evidence>
<accession>A0ABU5ZF84</accession>
<dbReference type="PANTHER" id="PTHR34653">
    <property type="match status" value="1"/>
</dbReference>
<keyword evidence="6" id="KW-0966">Cell projection</keyword>
<name>A0ABU5ZF84_9BACL</name>